<feature type="transmembrane region" description="Helical" evidence="1">
    <location>
        <begin position="152"/>
        <end position="170"/>
    </location>
</feature>
<feature type="transmembrane region" description="Helical" evidence="1">
    <location>
        <begin position="41"/>
        <end position="64"/>
    </location>
</feature>
<dbReference type="OrthoDB" id="9811044at2"/>
<evidence type="ECO:0000313" key="2">
    <source>
        <dbReference type="EMBL" id="KUO95369.1"/>
    </source>
</evidence>
<accession>A0A101XPT4</accession>
<organism evidence="2 3">
    <name type="scientific">Ferroacidibacillus organovorans</name>
    <dbReference type="NCBI Taxonomy" id="1765683"/>
    <lineage>
        <taxon>Bacteria</taxon>
        <taxon>Bacillati</taxon>
        <taxon>Bacillota</taxon>
        <taxon>Bacilli</taxon>
        <taxon>Bacillales</taxon>
        <taxon>Alicyclobacillaceae</taxon>
        <taxon>Ferroacidibacillus</taxon>
    </lineage>
</organism>
<keyword evidence="1" id="KW-1133">Transmembrane helix</keyword>
<evidence type="ECO:0000256" key="1">
    <source>
        <dbReference type="SAM" id="Phobius"/>
    </source>
</evidence>
<comment type="caution">
    <text evidence="2">The sequence shown here is derived from an EMBL/GenBank/DDBJ whole genome shotgun (WGS) entry which is preliminary data.</text>
</comment>
<keyword evidence="3" id="KW-1185">Reference proteome</keyword>
<sequence length="208" mass="22232">MSWFLLGLAILLGIRHASAPDHVMAVTTYVEQNHASARSGIGYALRIGLGHSLGMIIMGIAVLFLLHHLPGAWGAFLSRVSGVWISLFSGLILANLWFGKEHSVMRKRLGQWIGSRSSAWILGVLLGLAVAPGDLAIFGLMTTVPNQADGALLLISFLFAMLASLTILGAGLEHFHKLGRAQWHRWTTNSVGVLGMGVGLALLSGILH</sequence>
<evidence type="ECO:0000313" key="3">
    <source>
        <dbReference type="Proteomes" id="UP000053557"/>
    </source>
</evidence>
<protein>
    <submittedName>
        <fullName evidence="2">Uncharacterized protein</fullName>
    </submittedName>
</protein>
<dbReference type="RefSeq" id="WP_067717514.1">
    <property type="nucleotide sequence ID" value="NZ_LPVJ01000052.1"/>
</dbReference>
<proteinExistence type="predicted"/>
<feature type="transmembrane region" description="Helical" evidence="1">
    <location>
        <begin position="118"/>
        <end position="140"/>
    </location>
</feature>
<name>A0A101XPT4_9BACL</name>
<feature type="transmembrane region" description="Helical" evidence="1">
    <location>
        <begin position="190"/>
        <end position="207"/>
    </location>
</feature>
<feature type="transmembrane region" description="Helical" evidence="1">
    <location>
        <begin position="76"/>
        <end position="98"/>
    </location>
</feature>
<keyword evidence="1" id="KW-0472">Membrane</keyword>
<gene>
    <name evidence="2" type="ORF">ATW55_10970</name>
</gene>
<reference evidence="2 3" key="1">
    <citation type="submission" date="2015-12" db="EMBL/GenBank/DDBJ databases">
        <title>Draft genome sequence of Acidibacillus ferrooxidans ITV001, isolated from a chalcopyrite acid mine drainage site in Brazil.</title>
        <authorList>
            <person name="Dall'Agnol H."/>
            <person name="Nancucheo I."/>
            <person name="Johnson B."/>
            <person name="Oliveira R."/>
            <person name="Leite L."/>
            <person name="Pylro V."/>
            <person name="Nunes G.L."/>
            <person name="Tzotzos G."/>
            <person name="Fernandes G.R."/>
            <person name="Dutra J."/>
            <person name="Orellana S.C."/>
            <person name="Oliveira G."/>
        </authorList>
    </citation>
    <scope>NUCLEOTIDE SEQUENCE [LARGE SCALE GENOMIC DNA]</scope>
    <source>
        <strain evidence="3">ITV01</strain>
    </source>
</reference>
<dbReference type="EMBL" id="LPVJ01000052">
    <property type="protein sequence ID" value="KUO95369.1"/>
    <property type="molecule type" value="Genomic_DNA"/>
</dbReference>
<dbReference type="AlphaFoldDB" id="A0A101XPT4"/>
<keyword evidence="1" id="KW-0812">Transmembrane</keyword>
<dbReference type="Proteomes" id="UP000053557">
    <property type="component" value="Unassembled WGS sequence"/>
</dbReference>